<accession>A0A4R1KEZ5</accession>
<dbReference type="PANTHER" id="PTHR44757">
    <property type="entry name" value="DIGUANYLATE CYCLASE DGCP"/>
    <property type="match status" value="1"/>
</dbReference>
<dbReference type="InterPro" id="IPR013767">
    <property type="entry name" value="PAS_fold"/>
</dbReference>
<dbReference type="RefSeq" id="WP_132871488.1">
    <property type="nucleotide sequence ID" value="NZ_SMGG01000003.1"/>
</dbReference>
<dbReference type="PANTHER" id="PTHR44757:SF2">
    <property type="entry name" value="BIOFILM ARCHITECTURE MAINTENANCE PROTEIN MBAA"/>
    <property type="match status" value="1"/>
</dbReference>
<proteinExistence type="predicted"/>
<dbReference type="PROSITE" id="PS50113">
    <property type="entry name" value="PAC"/>
    <property type="match status" value="3"/>
</dbReference>
<evidence type="ECO:0000259" key="2">
    <source>
        <dbReference type="PROSITE" id="PS50112"/>
    </source>
</evidence>
<reference evidence="6 7" key="1">
    <citation type="submission" date="2019-03" db="EMBL/GenBank/DDBJ databases">
        <title>Genomic Encyclopedia of Type Strains, Phase IV (KMG-IV): sequencing the most valuable type-strain genomes for metagenomic binning, comparative biology and taxonomic classification.</title>
        <authorList>
            <person name="Goeker M."/>
        </authorList>
    </citation>
    <scope>NUCLEOTIDE SEQUENCE [LARGE SCALE GENOMIC DNA]</scope>
    <source>
        <strain evidence="6 7">DSM 24984</strain>
    </source>
</reference>
<comment type="caution">
    <text evidence="6">The sequence shown here is derived from an EMBL/GenBank/DDBJ whole genome shotgun (WGS) entry which is preliminary data.</text>
</comment>
<dbReference type="InterPro" id="IPR013655">
    <property type="entry name" value="PAS_fold_3"/>
</dbReference>
<sequence length="961" mass="109077">MENMDSCFIDLFSKGNIVFFGIRLEAGYPFDYLSSSSESVTGYTQDDLKHGLFLTDIIHKSDLPDVIAGLESTTGRCYLHEFRLICKSGKIITAQAFFSIYNESMQITGYLTDISANAESESRLETILSTLPGGVIELDTECRILSANKAIQEIYGYKPEELKGRSLAILMDEQSGRFVVNNLQLAAQTEALPTKFTHRHHKKDGSVIHVEFAWSYVRDGKERIKGFICSITDVTDKKLAHDALSKQLNFLHHILESISHPFFVINVKTMEVVIANSASGYRTGVKCHELLRKSNYPCFMEDFECPLHTVKKTKQPFSCVHIHFDSDNQRKYYEIHGQPVFNEKGELVQMIEYALDITDRKRSESELEKYRNHLEILVDKRTDELNKVNMQLMNEIDERIEKERQLLLAASVIENTIEGITVTDCFGTIQKVNPAFTEITGYEPEEVIGKTPRILKSDKHDEDFYKIMWGNLITKGTWSGEIWNRRKNGDAYPEWLSINAIRDEFGNITHFVAVFHDISEVKQGEEKLKYQAHHDTLTGLPNRQLFNDRLEMAIAFAKRHNQRVAVIFIDLDNFKNVNDTMGHHVGDILLQKVADILKKCVRQEDTVARLGGDEFMLILQDILTEANAVETARRILAEFARPISVGGNEFFINASLGITMYPDDGEDVLTMVKNADLAMYRVKETGKNGYQLFTKNMNEKVQTRVSLERELRRAVQQGEFDLVYQPKVSLSTGRVTGAEALIRWNKDGRIVSPQDFIPVAEETGHIIAIGRFVLNKACEDAVKWHKLGFKDLDVAVNLSARQFRDENLIDSVCGIIDSTGIDPRLLGLEITENTMMEDIQTTIIALAHLVQRGVKISIDDFGTGYSSLSYLKKFPIHVLKVDRQFIKDIPDDTDDIAISTAIINLAKGLNLQVVAEGVETQEQLDFCREHGCDGIQGYFFSRPLSCDAFMELLLSGRTLYQ</sequence>
<dbReference type="SMART" id="SM00052">
    <property type="entry name" value="EAL"/>
    <property type="match status" value="1"/>
</dbReference>
<dbReference type="FunFam" id="3.30.70.270:FF:000001">
    <property type="entry name" value="Diguanylate cyclase domain protein"/>
    <property type="match status" value="1"/>
</dbReference>
<dbReference type="GO" id="GO:0071111">
    <property type="term" value="F:cyclic-guanylate-specific phosphodiesterase activity"/>
    <property type="evidence" value="ECO:0007669"/>
    <property type="project" value="UniProtKB-EC"/>
</dbReference>
<dbReference type="CDD" id="cd01949">
    <property type="entry name" value="GGDEF"/>
    <property type="match status" value="1"/>
</dbReference>
<evidence type="ECO:0000256" key="1">
    <source>
        <dbReference type="ARBA" id="ARBA00051114"/>
    </source>
</evidence>
<dbReference type="Gene3D" id="3.30.450.20">
    <property type="entry name" value="PAS domain"/>
    <property type="match status" value="4"/>
</dbReference>
<dbReference type="SUPFAM" id="SSF55073">
    <property type="entry name" value="Nucleotide cyclase"/>
    <property type="match status" value="1"/>
</dbReference>
<feature type="domain" description="PAC" evidence="3">
    <location>
        <begin position="478"/>
        <end position="530"/>
    </location>
</feature>
<dbReference type="PROSITE" id="PS50883">
    <property type="entry name" value="EAL"/>
    <property type="match status" value="1"/>
</dbReference>
<evidence type="ECO:0000313" key="6">
    <source>
        <dbReference type="EMBL" id="TCK61859.1"/>
    </source>
</evidence>
<dbReference type="PROSITE" id="PS50887">
    <property type="entry name" value="GGDEF"/>
    <property type="match status" value="1"/>
</dbReference>
<dbReference type="InterPro" id="IPR012226">
    <property type="entry name" value="Diguanyl_cyclase/Pdiesterase"/>
</dbReference>
<dbReference type="Gene3D" id="3.30.70.270">
    <property type="match status" value="1"/>
</dbReference>
<feature type="domain" description="GGDEF" evidence="5">
    <location>
        <begin position="562"/>
        <end position="695"/>
    </location>
</feature>
<dbReference type="InterPro" id="IPR052155">
    <property type="entry name" value="Biofilm_reg_signaling"/>
</dbReference>
<dbReference type="CDD" id="cd00130">
    <property type="entry name" value="PAS"/>
    <property type="match status" value="3"/>
</dbReference>
<dbReference type="SUPFAM" id="SSF141868">
    <property type="entry name" value="EAL domain-like"/>
    <property type="match status" value="1"/>
</dbReference>
<dbReference type="InterPro" id="IPR001610">
    <property type="entry name" value="PAC"/>
</dbReference>
<dbReference type="FunFam" id="3.20.20.450:FF:000001">
    <property type="entry name" value="Cyclic di-GMP phosphodiesterase yahA"/>
    <property type="match status" value="1"/>
</dbReference>
<organism evidence="6 7">
    <name type="scientific">Seleniivibrio woodruffii</name>
    <dbReference type="NCBI Taxonomy" id="1078050"/>
    <lineage>
        <taxon>Bacteria</taxon>
        <taxon>Pseudomonadati</taxon>
        <taxon>Deferribacterota</taxon>
        <taxon>Deferribacteres</taxon>
        <taxon>Deferribacterales</taxon>
        <taxon>Geovibrionaceae</taxon>
        <taxon>Seleniivibrio</taxon>
    </lineage>
</organism>
<dbReference type="InterPro" id="IPR001633">
    <property type="entry name" value="EAL_dom"/>
</dbReference>
<dbReference type="AlphaFoldDB" id="A0A4R1KEZ5"/>
<dbReference type="InterPro" id="IPR000160">
    <property type="entry name" value="GGDEF_dom"/>
</dbReference>
<dbReference type="Gene3D" id="3.20.20.450">
    <property type="entry name" value="EAL domain"/>
    <property type="match status" value="1"/>
</dbReference>
<dbReference type="EMBL" id="SMGG01000003">
    <property type="protein sequence ID" value="TCK61859.1"/>
    <property type="molecule type" value="Genomic_DNA"/>
</dbReference>
<dbReference type="SMART" id="SM00091">
    <property type="entry name" value="PAS"/>
    <property type="match status" value="4"/>
</dbReference>
<dbReference type="GO" id="GO:0071732">
    <property type="term" value="P:cellular response to nitric oxide"/>
    <property type="evidence" value="ECO:0007669"/>
    <property type="project" value="UniProtKB-ARBA"/>
</dbReference>
<dbReference type="InterPro" id="IPR000014">
    <property type="entry name" value="PAS"/>
</dbReference>
<dbReference type="Pfam" id="PF08447">
    <property type="entry name" value="PAS_3"/>
    <property type="match status" value="1"/>
</dbReference>
<feature type="domain" description="PAC" evidence="3">
    <location>
        <begin position="315"/>
        <end position="369"/>
    </location>
</feature>
<dbReference type="Pfam" id="PF00990">
    <property type="entry name" value="GGDEF"/>
    <property type="match status" value="1"/>
</dbReference>
<name>A0A4R1KEZ5_9BACT</name>
<keyword evidence="7" id="KW-1185">Reference proteome</keyword>
<feature type="domain" description="PAS" evidence="2">
    <location>
        <begin position="412"/>
        <end position="463"/>
    </location>
</feature>
<dbReference type="Pfam" id="PF00563">
    <property type="entry name" value="EAL"/>
    <property type="match status" value="1"/>
</dbReference>
<feature type="domain" description="EAL" evidence="4">
    <location>
        <begin position="704"/>
        <end position="957"/>
    </location>
</feature>
<dbReference type="InterPro" id="IPR035965">
    <property type="entry name" value="PAS-like_dom_sf"/>
</dbReference>
<dbReference type="PROSITE" id="PS50112">
    <property type="entry name" value="PAS"/>
    <property type="match status" value="2"/>
</dbReference>
<dbReference type="NCBIfam" id="TIGR00229">
    <property type="entry name" value="sensory_box"/>
    <property type="match status" value="2"/>
</dbReference>
<dbReference type="SUPFAM" id="SSF55785">
    <property type="entry name" value="PYP-like sensor domain (PAS domain)"/>
    <property type="match status" value="4"/>
</dbReference>
<dbReference type="SMART" id="SM00267">
    <property type="entry name" value="GGDEF"/>
    <property type="match status" value="1"/>
</dbReference>
<dbReference type="OrthoDB" id="9804951at2"/>
<dbReference type="Pfam" id="PF00989">
    <property type="entry name" value="PAS"/>
    <property type="match status" value="1"/>
</dbReference>
<dbReference type="InterPro" id="IPR043128">
    <property type="entry name" value="Rev_trsase/Diguanyl_cyclase"/>
</dbReference>
<dbReference type="CDD" id="cd01948">
    <property type="entry name" value="EAL"/>
    <property type="match status" value="1"/>
</dbReference>
<dbReference type="NCBIfam" id="TIGR00254">
    <property type="entry name" value="GGDEF"/>
    <property type="match status" value="1"/>
</dbReference>
<dbReference type="GO" id="GO:0006355">
    <property type="term" value="P:regulation of DNA-templated transcription"/>
    <property type="evidence" value="ECO:0007669"/>
    <property type="project" value="InterPro"/>
</dbReference>
<evidence type="ECO:0000313" key="7">
    <source>
        <dbReference type="Proteomes" id="UP000294614"/>
    </source>
</evidence>
<gene>
    <name evidence="6" type="ORF">C8D98_0365</name>
</gene>
<dbReference type="SMART" id="SM00086">
    <property type="entry name" value="PAC"/>
    <property type="match status" value="4"/>
</dbReference>
<dbReference type="PIRSF" id="PIRSF005925">
    <property type="entry name" value="Dos"/>
    <property type="match status" value="1"/>
</dbReference>
<evidence type="ECO:0000259" key="5">
    <source>
        <dbReference type="PROSITE" id="PS50887"/>
    </source>
</evidence>
<dbReference type="InterPro" id="IPR035919">
    <property type="entry name" value="EAL_sf"/>
</dbReference>
<protein>
    <submittedName>
        <fullName evidence="6">PAS domain S-box-containing protein/diguanylate cyclase (GGDEF)-like protein</fullName>
    </submittedName>
</protein>
<comment type="catalytic activity">
    <reaction evidence="1">
        <text>3',3'-c-di-GMP + H2O = 5'-phosphoguanylyl(3'-&gt;5')guanosine + H(+)</text>
        <dbReference type="Rhea" id="RHEA:24902"/>
        <dbReference type="ChEBI" id="CHEBI:15377"/>
        <dbReference type="ChEBI" id="CHEBI:15378"/>
        <dbReference type="ChEBI" id="CHEBI:58754"/>
        <dbReference type="ChEBI" id="CHEBI:58805"/>
        <dbReference type="EC" id="3.1.4.52"/>
    </reaction>
    <physiologicalReaction direction="left-to-right" evidence="1">
        <dbReference type="Rhea" id="RHEA:24903"/>
    </physiologicalReaction>
</comment>
<dbReference type="Proteomes" id="UP000294614">
    <property type="component" value="Unassembled WGS sequence"/>
</dbReference>
<feature type="domain" description="PAS" evidence="2">
    <location>
        <begin position="120"/>
        <end position="190"/>
    </location>
</feature>
<feature type="domain" description="PAC" evidence="3">
    <location>
        <begin position="194"/>
        <end position="246"/>
    </location>
</feature>
<dbReference type="InterPro" id="IPR029787">
    <property type="entry name" value="Nucleotide_cyclase"/>
</dbReference>
<evidence type="ECO:0000259" key="3">
    <source>
        <dbReference type="PROSITE" id="PS50113"/>
    </source>
</evidence>
<dbReference type="InterPro" id="IPR000700">
    <property type="entry name" value="PAS-assoc_C"/>
</dbReference>
<dbReference type="Pfam" id="PF13426">
    <property type="entry name" value="PAS_9"/>
    <property type="match status" value="2"/>
</dbReference>
<evidence type="ECO:0000259" key="4">
    <source>
        <dbReference type="PROSITE" id="PS50883"/>
    </source>
</evidence>